<proteinExistence type="predicted"/>
<evidence type="ECO:0000313" key="3">
    <source>
        <dbReference type="Proteomes" id="UP000007374"/>
    </source>
</evidence>
<comment type="caution">
    <text evidence="2">The sequence shown here is derived from an EMBL/GenBank/DDBJ whole genome shotgun (WGS) entry which is preliminary data.</text>
</comment>
<dbReference type="OrthoDB" id="4146344at2"/>
<dbReference type="AlphaFoldDB" id="K2P4X3"/>
<evidence type="ECO:0000259" key="1">
    <source>
        <dbReference type="Pfam" id="PF09836"/>
    </source>
</evidence>
<dbReference type="InterPro" id="IPR018640">
    <property type="entry name" value="DUF2063"/>
</dbReference>
<protein>
    <recommendedName>
        <fullName evidence="1">Putative DNA-binding domain-containing protein</fullName>
    </recommendedName>
</protein>
<dbReference type="EMBL" id="AMSI01000006">
    <property type="protein sequence ID" value="EKF42421.1"/>
    <property type="molecule type" value="Genomic_DNA"/>
</dbReference>
<dbReference type="Pfam" id="PF09836">
    <property type="entry name" value="DUF2063"/>
    <property type="match status" value="1"/>
</dbReference>
<dbReference type="eggNOG" id="COG3219">
    <property type="taxonomic scope" value="Bacteria"/>
</dbReference>
<evidence type="ECO:0000313" key="2">
    <source>
        <dbReference type="EMBL" id="EKF42421.1"/>
    </source>
</evidence>
<dbReference type="InterPro" id="IPR044922">
    <property type="entry name" value="DUF2063_N_sf"/>
</dbReference>
<dbReference type="Proteomes" id="UP000007374">
    <property type="component" value="Unassembled WGS sequence"/>
</dbReference>
<gene>
    <name evidence="2" type="ORF">NA8A_10178</name>
</gene>
<dbReference type="Gene3D" id="1.10.150.690">
    <property type="entry name" value="DUF2063"/>
    <property type="match status" value="1"/>
</dbReference>
<sequence length="275" mass="29373">MSFSPEPGKATSTVPVPYGDAFSAAVLSPDRPEPASVSGPRGKSAVKRFNVYRNNVTHGLVTALGEIFPATAALVGGENFAAIALAFLRTHPPRSPLVFEYGHDFADFLQSLEPLRHLPYLPDVARLERAWLDAYHAADVAPLTADTLACIPSDKLADTRFTPHPAMVLLASPYAIHSIFIAHRPGPMPERLQAGRPEAVLVTRPALTVELHLVQAPQWFFFEQLARGETLGDAAAAVLNKQSATDAPFDLASAIGLMITSGAFSGCAIPSTIKD</sequence>
<dbReference type="STRING" id="721133.SAMN05216176_10667"/>
<accession>K2P4X3</accession>
<feature type="domain" description="Putative DNA-binding" evidence="1">
    <location>
        <begin position="20"/>
        <end position="109"/>
    </location>
</feature>
<dbReference type="PATRIC" id="fig|1231190.3.peg.2126"/>
<keyword evidence="3" id="KW-1185">Reference proteome</keyword>
<reference evidence="2 3" key="1">
    <citation type="journal article" date="2012" name="J. Bacteriol.">
        <title>Genome Sequence of Nitratireductor indicus Type Strain C115.</title>
        <authorList>
            <person name="Lai Q."/>
            <person name="Li G."/>
            <person name="Yu Z."/>
            <person name="Shao Z."/>
        </authorList>
    </citation>
    <scope>NUCLEOTIDE SEQUENCE [LARGE SCALE GENOMIC DNA]</scope>
    <source>
        <strain evidence="2 3">C115</strain>
    </source>
</reference>
<dbReference type="RefSeq" id="WP_009450372.1">
    <property type="nucleotide sequence ID" value="NZ_AMSI01000006.1"/>
</dbReference>
<name>K2P4X3_9HYPH</name>
<organism evidence="2 3">
    <name type="scientific">Nitratireductor indicus C115</name>
    <dbReference type="NCBI Taxonomy" id="1231190"/>
    <lineage>
        <taxon>Bacteria</taxon>
        <taxon>Pseudomonadati</taxon>
        <taxon>Pseudomonadota</taxon>
        <taxon>Alphaproteobacteria</taxon>
        <taxon>Hyphomicrobiales</taxon>
        <taxon>Phyllobacteriaceae</taxon>
        <taxon>Nitratireductor</taxon>
    </lineage>
</organism>